<gene>
    <name evidence="1" type="ORF">S12H4_51524</name>
</gene>
<evidence type="ECO:0000313" key="1">
    <source>
        <dbReference type="EMBL" id="GAJ14468.1"/>
    </source>
</evidence>
<comment type="caution">
    <text evidence="1">The sequence shown here is derived from an EMBL/GenBank/DDBJ whole genome shotgun (WGS) entry which is preliminary data.</text>
</comment>
<dbReference type="AlphaFoldDB" id="X1UAD2"/>
<sequence length="55" mass="6576">MKHILKKPRKLEEVRYSKLSSLAPFRKVDRAERLHRLAAQIEKEEASEDEREELS</sequence>
<name>X1UAD2_9ZZZZ</name>
<reference evidence="1" key="1">
    <citation type="journal article" date="2014" name="Front. Microbiol.">
        <title>High frequency of phylogenetically diverse reductive dehalogenase-homologous genes in deep subseafloor sedimentary metagenomes.</title>
        <authorList>
            <person name="Kawai M."/>
            <person name="Futagami T."/>
            <person name="Toyoda A."/>
            <person name="Takaki Y."/>
            <person name="Nishi S."/>
            <person name="Hori S."/>
            <person name="Arai W."/>
            <person name="Tsubouchi T."/>
            <person name="Morono Y."/>
            <person name="Uchiyama I."/>
            <person name="Ito T."/>
            <person name="Fujiyama A."/>
            <person name="Inagaki F."/>
            <person name="Takami H."/>
        </authorList>
    </citation>
    <scope>NUCLEOTIDE SEQUENCE</scope>
    <source>
        <strain evidence="1">Expedition CK06-06</strain>
    </source>
</reference>
<protein>
    <submittedName>
        <fullName evidence="1">Uncharacterized protein</fullName>
    </submittedName>
</protein>
<accession>X1UAD2</accession>
<organism evidence="1">
    <name type="scientific">marine sediment metagenome</name>
    <dbReference type="NCBI Taxonomy" id="412755"/>
    <lineage>
        <taxon>unclassified sequences</taxon>
        <taxon>metagenomes</taxon>
        <taxon>ecological metagenomes</taxon>
    </lineage>
</organism>
<dbReference type="EMBL" id="BARW01032567">
    <property type="protein sequence ID" value="GAJ14468.1"/>
    <property type="molecule type" value="Genomic_DNA"/>
</dbReference>
<feature type="non-terminal residue" evidence="1">
    <location>
        <position position="55"/>
    </location>
</feature>
<proteinExistence type="predicted"/>